<accession>A0AA39WYK5</accession>
<feature type="compositionally biased region" description="Low complexity" evidence="1">
    <location>
        <begin position="141"/>
        <end position="157"/>
    </location>
</feature>
<evidence type="ECO:0000313" key="2">
    <source>
        <dbReference type="EMBL" id="KAK0624024.1"/>
    </source>
</evidence>
<dbReference type="EMBL" id="JAULSU010000003">
    <property type="protein sequence ID" value="KAK0624024.1"/>
    <property type="molecule type" value="Genomic_DNA"/>
</dbReference>
<reference evidence="2" key="1">
    <citation type="submission" date="2023-06" db="EMBL/GenBank/DDBJ databases">
        <title>Genome-scale phylogeny and comparative genomics of the fungal order Sordariales.</title>
        <authorList>
            <consortium name="Lawrence Berkeley National Laboratory"/>
            <person name="Hensen N."/>
            <person name="Bonometti L."/>
            <person name="Westerberg I."/>
            <person name="Brannstrom I.O."/>
            <person name="Guillou S."/>
            <person name="Cros-Aarteil S."/>
            <person name="Calhoun S."/>
            <person name="Haridas S."/>
            <person name="Kuo A."/>
            <person name="Mondo S."/>
            <person name="Pangilinan J."/>
            <person name="Riley R."/>
            <person name="Labutti K."/>
            <person name="Andreopoulos B."/>
            <person name="Lipzen A."/>
            <person name="Chen C."/>
            <person name="Yanf M."/>
            <person name="Daum C."/>
            <person name="Ng V."/>
            <person name="Clum A."/>
            <person name="Steindorff A."/>
            <person name="Ohm R."/>
            <person name="Martin F."/>
            <person name="Silar P."/>
            <person name="Natvig D."/>
            <person name="Lalanne C."/>
            <person name="Gautier V."/>
            <person name="Ament-Velasquez S.L."/>
            <person name="Kruys A."/>
            <person name="Hutchinson M.I."/>
            <person name="Powell A.J."/>
            <person name="Barry K."/>
            <person name="Miller A.N."/>
            <person name="Grigoriev I.V."/>
            <person name="Debuchy R."/>
            <person name="Gladieux P."/>
            <person name="Thoren M.H."/>
            <person name="Johannesson H."/>
        </authorList>
    </citation>
    <scope>NUCLEOTIDE SEQUENCE</scope>
    <source>
        <strain evidence="2">CBS 606.72</strain>
    </source>
</reference>
<keyword evidence="3" id="KW-1185">Reference proteome</keyword>
<evidence type="ECO:0000256" key="1">
    <source>
        <dbReference type="SAM" id="MobiDB-lite"/>
    </source>
</evidence>
<feature type="region of interest" description="Disordered" evidence="1">
    <location>
        <begin position="138"/>
        <end position="157"/>
    </location>
</feature>
<dbReference type="Proteomes" id="UP001175000">
    <property type="component" value="Unassembled WGS sequence"/>
</dbReference>
<proteinExistence type="predicted"/>
<name>A0AA39WYK5_9PEZI</name>
<dbReference type="PANTHER" id="PTHR33112">
    <property type="entry name" value="DOMAIN PROTEIN, PUTATIVE-RELATED"/>
    <property type="match status" value="1"/>
</dbReference>
<sequence length="185" mass="21057">MDCECWYSQTVLENQVPDAKKGQLWESTLTYRPVQRLRRAAVEGRITDDLPCTATIRNTWRQLVVDYTQREITVESDKLIALSGMARVFGKVFSMLSEDWDNATPAYLAGIWRDNLHQDLLWFGRRFPEQMTTAVNLEGDGTTSSGTTQQQNDIANKAAQAAAQRLKSFHDRPAKPAKYRAPSWS</sequence>
<dbReference type="PANTHER" id="PTHR33112:SF10">
    <property type="entry name" value="TOL"/>
    <property type="match status" value="1"/>
</dbReference>
<feature type="region of interest" description="Disordered" evidence="1">
    <location>
        <begin position="165"/>
        <end position="185"/>
    </location>
</feature>
<protein>
    <submittedName>
        <fullName evidence="2">Uncharacterized protein</fullName>
    </submittedName>
</protein>
<dbReference type="AlphaFoldDB" id="A0AA39WYK5"/>
<comment type="caution">
    <text evidence="2">The sequence shown here is derived from an EMBL/GenBank/DDBJ whole genome shotgun (WGS) entry which is preliminary data.</text>
</comment>
<gene>
    <name evidence="2" type="ORF">B0T14DRAFT_602471</name>
</gene>
<organism evidence="2 3">
    <name type="scientific">Immersiella caudata</name>
    <dbReference type="NCBI Taxonomy" id="314043"/>
    <lineage>
        <taxon>Eukaryota</taxon>
        <taxon>Fungi</taxon>
        <taxon>Dikarya</taxon>
        <taxon>Ascomycota</taxon>
        <taxon>Pezizomycotina</taxon>
        <taxon>Sordariomycetes</taxon>
        <taxon>Sordariomycetidae</taxon>
        <taxon>Sordariales</taxon>
        <taxon>Lasiosphaeriaceae</taxon>
        <taxon>Immersiella</taxon>
    </lineage>
</organism>
<evidence type="ECO:0000313" key="3">
    <source>
        <dbReference type="Proteomes" id="UP001175000"/>
    </source>
</evidence>